<dbReference type="InterPro" id="IPR005543">
    <property type="entry name" value="PASTA_dom"/>
</dbReference>
<dbReference type="SMART" id="SM00740">
    <property type="entry name" value="PASTA"/>
    <property type="match status" value="2"/>
</dbReference>
<dbReference type="GO" id="GO:0008658">
    <property type="term" value="F:penicillin binding"/>
    <property type="evidence" value="ECO:0007669"/>
    <property type="project" value="InterPro"/>
</dbReference>
<keyword evidence="7" id="KW-1185">Reference proteome</keyword>
<comment type="subcellular location">
    <subcellularLocation>
        <location evidence="1">Membrane</location>
    </subcellularLocation>
</comment>
<dbReference type="PANTHER" id="PTHR30627:SF1">
    <property type="entry name" value="PEPTIDOGLYCAN D,D-TRANSPEPTIDASE FTSI"/>
    <property type="match status" value="1"/>
</dbReference>
<dbReference type="Pfam" id="PF03717">
    <property type="entry name" value="PBP_dimer"/>
    <property type="match status" value="1"/>
</dbReference>
<dbReference type="Pfam" id="PF03793">
    <property type="entry name" value="PASTA"/>
    <property type="match status" value="2"/>
</dbReference>
<reference evidence="6 7" key="1">
    <citation type="submission" date="2016-11" db="EMBL/GenBank/DDBJ databases">
        <authorList>
            <person name="Jaros S."/>
            <person name="Januszkiewicz K."/>
            <person name="Wedrychowicz H."/>
        </authorList>
    </citation>
    <scope>NUCLEOTIDE SEQUENCE [LARGE SCALE GENOMIC DNA]</scope>
    <source>
        <strain evidence="6 7">DSM 3089</strain>
    </source>
</reference>
<gene>
    <name evidence="6" type="ORF">SAMN02745196_00385</name>
</gene>
<accession>A0A1M5T0L8</accession>
<dbReference type="EMBL" id="FQXP01000003">
    <property type="protein sequence ID" value="SHH44150.1"/>
    <property type="molecule type" value="Genomic_DNA"/>
</dbReference>
<evidence type="ECO:0000259" key="5">
    <source>
        <dbReference type="PROSITE" id="PS51178"/>
    </source>
</evidence>
<dbReference type="CDD" id="cd06576">
    <property type="entry name" value="PASTA_Pbp2x-like_1"/>
    <property type="match status" value="1"/>
</dbReference>
<evidence type="ECO:0000256" key="1">
    <source>
        <dbReference type="ARBA" id="ARBA00004370"/>
    </source>
</evidence>
<name>A0A1M5T0L8_9CLOT</name>
<dbReference type="InterPro" id="IPR001460">
    <property type="entry name" value="PCN-bd_Tpept"/>
</dbReference>
<feature type="transmembrane region" description="Helical" evidence="4">
    <location>
        <begin position="20"/>
        <end position="39"/>
    </location>
</feature>
<dbReference type="Gene3D" id="3.30.10.20">
    <property type="match status" value="1"/>
</dbReference>
<dbReference type="NCBIfam" id="TIGR02214">
    <property type="entry name" value="spoVD_pbp"/>
    <property type="match status" value="1"/>
</dbReference>
<dbReference type="SUPFAM" id="SSF54184">
    <property type="entry name" value="Penicillin-binding protein 2x (pbp-2x), c-terminal domain"/>
    <property type="match status" value="2"/>
</dbReference>
<evidence type="ECO:0000256" key="2">
    <source>
        <dbReference type="ARBA" id="ARBA00007171"/>
    </source>
</evidence>
<dbReference type="PROSITE" id="PS51178">
    <property type="entry name" value="PASTA"/>
    <property type="match status" value="2"/>
</dbReference>
<dbReference type="InterPro" id="IPR005311">
    <property type="entry name" value="PBP_dimer"/>
</dbReference>
<dbReference type="STRING" id="1121306.SAMN02745196_00385"/>
<dbReference type="InterPro" id="IPR050515">
    <property type="entry name" value="Beta-lactam/transpept"/>
</dbReference>
<dbReference type="RefSeq" id="WP_143147653.1">
    <property type="nucleotide sequence ID" value="NZ_FQXP01000003.1"/>
</dbReference>
<dbReference type="InterPro" id="IPR011927">
    <property type="entry name" value="SpoVD_pbp"/>
</dbReference>
<dbReference type="Pfam" id="PF00905">
    <property type="entry name" value="Transpeptidase"/>
    <property type="match status" value="1"/>
</dbReference>
<dbReference type="GO" id="GO:0005886">
    <property type="term" value="C:plasma membrane"/>
    <property type="evidence" value="ECO:0007669"/>
    <property type="project" value="TreeGrafter"/>
</dbReference>
<dbReference type="Gene3D" id="3.90.1310.10">
    <property type="entry name" value="Penicillin-binding protein 2a (Domain 2)"/>
    <property type="match status" value="1"/>
</dbReference>
<dbReference type="CDD" id="cd06575">
    <property type="entry name" value="PASTA_Pbp2x-like_2"/>
    <property type="match status" value="1"/>
</dbReference>
<organism evidence="6 7">
    <name type="scientific">Clostridium collagenovorans DSM 3089</name>
    <dbReference type="NCBI Taxonomy" id="1121306"/>
    <lineage>
        <taxon>Bacteria</taxon>
        <taxon>Bacillati</taxon>
        <taxon>Bacillota</taxon>
        <taxon>Clostridia</taxon>
        <taxon>Eubacteriales</taxon>
        <taxon>Clostridiaceae</taxon>
        <taxon>Clostridium</taxon>
    </lineage>
</organism>
<dbReference type="SUPFAM" id="SSF56601">
    <property type="entry name" value="beta-lactamase/transpeptidase-like"/>
    <property type="match status" value="1"/>
</dbReference>
<keyword evidence="3 4" id="KW-0472">Membrane</keyword>
<dbReference type="OrthoDB" id="9804124at2"/>
<feature type="domain" description="PASTA" evidence="5">
    <location>
        <begin position="671"/>
        <end position="730"/>
    </location>
</feature>
<keyword evidence="4" id="KW-0812">Transmembrane</keyword>
<dbReference type="Gene3D" id="3.40.710.10">
    <property type="entry name" value="DD-peptidase/beta-lactamase superfamily"/>
    <property type="match status" value="1"/>
</dbReference>
<dbReference type="SUPFAM" id="SSF56519">
    <property type="entry name" value="Penicillin binding protein dimerisation domain"/>
    <property type="match status" value="1"/>
</dbReference>
<evidence type="ECO:0000313" key="7">
    <source>
        <dbReference type="Proteomes" id="UP000184526"/>
    </source>
</evidence>
<comment type="similarity">
    <text evidence="2">Belongs to the transpeptidase family.</text>
</comment>
<dbReference type="InterPro" id="IPR036138">
    <property type="entry name" value="PBP_dimer_sf"/>
</dbReference>
<dbReference type="GO" id="GO:0071555">
    <property type="term" value="P:cell wall organization"/>
    <property type="evidence" value="ECO:0007669"/>
    <property type="project" value="TreeGrafter"/>
</dbReference>
<dbReference type="Proteomes" id="UP000184526">
    <property type="component" value="Unassembled WGS sequence"/>
</dbReference>
<sequence>MGIRKLRDKTTIRKRGTLMILVFGAVLLGLVGRLCYLMVVQSDDLKERAQEQWTGEVVIAPKRGKILDRNGKELAISANVYRLDVDLNALRRDIDDKKNISMEEIIKNLSELTGVSIETLNKKMVEPLPNGKPKGSAEIKRSMEKEQITKIENYLNENKIYGFLISPDTKRYYPNNNFLAHVIGSTNSDGDGLMGIEQVYNEVLAGIPGLKISEMDKDRQDMPYVLTDYTKPVDGKNVVLTVDENIQFFAEKAADQALKDNKAKAVSVVVMDPNNGEILGMANKPDFNPNNSYNNDLSLEDNQKLWRNRSVSDTFEPGSIFKVVTATAALAEGKVTREDSFNCGGSKLIGGRTIRCWKTSGHGSQSFTEILKNSCNVGFMDLGERLGPELLNKYIKLFGLGEKTGIDLNGEARGIIKATEDISVTDLATISFGQTNTLSIVQYLRAFNAIANGGKLITPHLMKEVTHYDDENNMVIDAAYNNYNEKQNLDENVVRELRGDLEKVISEGGGKKASIQGYRIAGKTGTAQKIDAEHGGYGTGKYISSFAGMAPADNPKVTVMVSIDEPDPSNYYAGQIAAPVGQQLFNDIFNYYALKPEGNPEDAAQSLLKDVIVPEVRNLELKDGLNQLTEQGLKYKVEGDGKQILDINPKPGSSVKEGTEVVVYTIPSQYQDDTIVVPNVSGYSPERAERILNSLGLKPTFVGKGMVSSQSIKEGTRIKKGVEITLHLEVIGD</sequence>
<proteinExistence type="inferred from homology"/>
<protein>
    <submittedName>
        <fullName evidence="6">Stage V sporulation protein D (Sporulation-specific penicillin-binding protein)</fullName>
    </submittedName>
</protein>
<evidence type="ECO:0000313" key="6">
    <source>
        <dbReference type="EMBL" id="SHH44150.1"/>
    </source>
</evidence>
<keyword evidence="4" id="KW-1133">Transmembrane helix</keyword>
<dbReference type="Gene3D" id="3.30.450.330">
    <property type="match status" value="1"/>
</dbReference>
<dbReference type="AlphaFoldDB" id="A0A1M5T0L8"/>
<evidence type="ECO:0000256" key="3">
    <source>
        <dbReference type="ARBA" id="ARBA00023136"/>
    </source>
</evidence>
<feature type="domain" description="PASTA" evidence="5">
    <location>
        <begin position="603"/>
        <end position="667"/>
    </location>
</feature>
<dbReference type="InterPro" id="IPR012338">
    <property type="entry name" value="Beta-lactam/transpept-like"/>
</dbReference>
<dbReference type="PANTHER" id="PTHR30627">
    <property type="entry name" value="PEPTIDOGLYCAN D,D-TRANSPEPTIDASE"/>
    <property type="match status" value="1"/>
</dbReference>
<evidence type="ECO:0000256" key="4">
    <source>
        <dbReference type="SAM" id="Phobius"/>
    </source>
</evidence>